<name>A0AAN7AE13_9PEZI</name>
<proteinExistence type="predicted"/>
<reference evidence="1" key="2">
    <citation type="submission" date="2023-05" db="EMBL/GenBank/DDBJ databases">
        <authorList>
            <consortium name="Lawrence Berkeley National Laboratory"/>
            <person name="Steindorff A."/>
            <person name="Hensen N."/>
            <person name="Bonometti L."/>
            <person name="Westerberg I."/>
            <person name="Brannstrom I.O."/>
            <person name="Guillou S."/>
            <person name="Cros-Aarteil S."/>
            <person name="Calhoun S."/>
            <person name="Haridas S."/>
            <person name="Kuo A."/>
            <person name="Mondo S."/>
            <person name="Pangilinan J."/>
            <person name="Riley R."/>
            <person name="Labutti K."/>
            <person name="Andreopoulos B."/>
            <person name="Lipzen A."/>
            <person name="Chen C."/>
            <person name="Yanf M."/>
            <person name="Daum C."/>
            <person name="Ng V."/>
            <person name="Clum A."/>
            <person name="Ohm R."/>
            <person name="Martin F."/>
            <person name="Silar P."/>
            <person name="Natvig D."/>
            <person name="Lalanne C."/>
            <person name="Gautier V."/>
            <person name="Ament-Velasquez S.L."/>
            <person name="Kruys A."/>
            <person name="Hutchinson M.I."/>
            <person name="Powell A.J."/>
            <person name="Barry K."/>
            <person name="Miller A.N."/>
            <person name="Grigoriev I.V."/>
            <person name="Debuchy R."/>
            <person name="Gladieux P."/>
            <person name="Thoren M.H."/>
            <person name="Johannesson H."/>
        </authorList>
    </citation>
    <scope>NUCLEOTIDE SEQUENCE</scope>
    <source>
        <strain evidence="1">PSN309</strain>
    </source>
</reference>
<keyword evidence="2" id="KW-1185">Reference proteome</keyword>
<gene>
    <name evidence="1" type="ORF">QBC35DRAFT_394605</name>
</gene>
<comment type="caution">
    <text evidence="1">The sequence shown here is derived from an EMBL/GenBank/DDBJ whole genome shotgun (WGS) entry which is preliminary data.</text>
</comment>
<evidence type="ECO:0000313" key="2">
    <source>
        <dbReference type="Proteomes" id="UP001302126"/>
    </source>
</evidence>
<sequence>MINSSLPHESRQALISSQVVTFWTVSKLKSSSDALHPTPPCEIIGAILSNLDHPRHLLSALLICHHFYTSFKETPGIFSSILRNQLTPALVPLSVSLVEASRLPRPLEETTVLALLDELYNTPTHLVSRLPVSTLPVDVLQKMSRTHEAIHAMTTKFATSALDCISPANGSSSPVVNLSPGEYFRFCRAFYRLELFYILFRGKTGEFWDETTASRLFFSRNPIWENEQLFSVYDFLNHQFGEASREVAAHDIVMGEFDVDYLSSGSDNIWRQSWLSSGVKFVFKLTLTKTYEEKYKLFRTVHCQTYRDFPEAIIYTVPDWDIGLTVGEYPLEIFLEDSQSQDPDPGPFETWRKIHLDDILDGIIGIYSNQWLRLRGYVFWDQARIHKFPKEYWVGETIPDCTLEEFEEMRESWKERSKLWLMGREGYWSKDGESR</sequence>
<dbReference type="EMBL" id="MU864578">
    <property type="protein sequence ID" value="KAK4183099.1"/>
    <property type="molecule type" value="Genomic_DNA"/>
</dbReference>
<dbReference type="AlphaFoldDB" id="A0AAN7AE13"/>
<protein>
    <submittedName>
        <fullName evidence="1">Uncharacterized protein</fullName>
    </submittedName>
</protein>
<dbReference type="Proteomes" id="UP001302126">
    <property type="component" value="Unassembled WGS sequence"/>
</dbReference>
<evidence type="ECO:0000313" key="1">
    <source>
        <dbReference type="EMBL" id="KAK4183099.1"/>
    </source>
</evidence>
<accession>A0AAN7AE13</accession>
<reference evidence="1" key="1">
    <citation type="journal article" date="2023" name="Mol. Phylogenet. Evol.">
        <title>Genome-scale phylogeny and comparative genomics of the fungal order Sordariales.</title>
        <authorList>
            <person name="Hensen N."/>
            <person name="Bonometti L."/>
            <person name="Westerberg I."/>
            <person name="Brannstrom I.O."/>
            <person name="Guillou S."/>
            <person name="Cros-Aarteil S."/>
            <person name="Calhoun S."/>
            <person name="Haridas S."/>
            <person name="Kuo A."/>
            <person name="Mondo S."/>
            <person name="Pangilinan J."/>
            <person name="Riley R."/>
            <person name="LaButti K."/>
            <person name="Andreopoulos B."/>
            <person name="Lipzen A."/>
            <person name="Chen C."/>
            <person name="Yan M."/>
            <person name="Daum C."/>
            <person name="Ng V."/>
            <person name="Clum A."/>
            <person name="Steindorff A."/>
            <person name="Ohm R.A."/>
            <person name="Martin F."/>
            <person name="Silar P."/>
            <person name="Natvig D.O."/>
            <person name="Lalanne C."/>
            <person name="Gautier V."/>
            <person name="Ament-Velasquez S.L."/>
            <person name="Kruys A."/>
            <person name="Hutchinson M.I."/>
            <person name="Powell A.J."/>
            <person name="Barry K."/>
            <person name="Miller A.N."/>
            <person name="Grigoriev I.V."/>
            <person name="Debuchy R."/>
            <person name="Gladieux P."/>
            <person name="Hiltunen Thoren M."/>
            <person name="Johannesson H."/>
        </authorList>
    </citation>
    <scope>NUCLEOTIDE SEQUENCE</scope>
    <source>
        <strain evidence="1">PSN309</strain>
    </source>
</reference>
<organism evidence="1 2">
    <name type="scientific">Podospora australis</name>
    <dbReference type="NCBI Taxonomy" id="1536484"/>
    <lineage>
        <taxon>Eukaryota</taxon>
        <taxon>Fungi</taxon>
        <taxon>Dikarya</taxon>
        <taxon>Ascomycota</taxon>
        <taxon>Pezizomycotina</taxon>
        <taxon>Sordariomycetes</taxon>
        <taxon>Sordariomycetidae</taxon>
        <taxon>Sordariales</taxon>
        <taxon>Podosporaceae</taxon>
        <taxon>Podospora</taxon>
    </lineage>
</organism>